<comment type="caution">
    <text evidence="8">The sequence shown here is derived from an EMBL/GenBank/DDBJ whole genome shotgun (WGS) entry which is preliminary data.</text>
</comment>
<keyword evidence="2" id="KW-0964">Secreted</keyword>
<keyword evidence="3" id="KW-0732">Signal</keyword>
<reference evidence="9" key="3">
    <citation type="submission" date="2022-01" db="EMBL/GenBank/DDBJ databases">
        <authorList>
            <person name="Rubenstein D.R."/>
        </authorList>
    </citation>
    <scope>NUCLEOTIDE SEQUENCE</scope>
    <source>
        <strain evidence="9">SS15</strain>
        <tissue evidence="9">Liver</tissue>
    </source>
</reference>
<proteinExistence type="predicted"/>
<protein>
    <recommendedName>
        <fullName evidence="5">Gastrokine-2</fullName>
    </recommendedName>
    <alternativeName>
        <fullName evidence="6">Blottin</fullName>
    </alternativeName>
</protein>
<evidence type="ECO:0000313" key="8">
    <source>
        <dbReference type="EMBL" id="KAG0113830.1"/>
    </source>
</evidence>
<evidence type="ECO:0000256" key="5">
    <source>
        <dbReference type="ARBA" id="ARBA00070177"/>
    </source>
</evidence>
<evidence type="ECO:0000256" key="6">
    <source>
        <dbReference type="ARBA" id="ARBA00079996"/>
    </source>
</evidence>
<gene>
    <name evidence="9" type="ORF">IHE44_0010531</name>
    <name evidence="8" type="ORF">IHE44_009609</name>
</gene>
<dbReference type="InterPro" id="IPR007084">
    <property type="entry name" value="BRICHOS_dom"/>
</dbReference>
<dbReference type="AlphaFoldDB" id="A0A835NEU6"/>
<sequence length="269" mass="30532">MKKTFVLRDPVSNYVTGTMTIHNEEHIVDVHVRSGVYSSDTIFDYTHGYIATRLFSRNACFIMKIKKEFIPELNEIGHLAFERETMKDVYSPNNVWAQFQPGSSRLGDFKDWILYGKHIENLCTGLPLYELVATEPLTNVLDITTGLWGKTKEVKISNRHQGPAANLRNNGGVVFSVHKAQSSSRHPPKVNVQVDKLTKRQSDTVPQALHWLGTPSFSFLWAATWPLTHEPAQVAPEQMHRDGVPAWSLELLPPQQHGMGEEREFPVEC</sequence>
<evidence type="ECO:0000256" key="2">
    <source>
        <dbReference type="ARBA" id="ARBA00022525"/>
    </source>
</evidence>
<reference evidence="9 10" key="2">
    <citation type="journal article" date="2021" name="J. Hered.">
        <title>Feather Gene Expression Elucidates the Developmental Basis of Plumage Iridescence in African Starlings.</title>
        <authorList>
            <person name="Rubenstein D.R."/>
            <person name="Corvelo A."/>
            <person name="MacManes M.D."/>
            <person name="Maia R."/>
            <person name="Narzisi G."/>
            <person name="Rousaki A."/>
            <person name="Vandenabeele P."/>
            <person name="Shawkey M.D."/>
            <person name="Solomon J."/>
        </authorList>
    </citation>
    <scope>NUCLEOTIDE SEQUENCE [LARGE SCALE GENOMIC DNA]</scope>
    <source>
        <strain evidence="9">SS15</strain>
    </source>
</reference>
<evidence type="ECO:0000259" key="7">
    <source>
        <dbReference type="PROSITE" id="PS50869"/>
    </source>
</evidence>
<reference evidence="8" key="1">
    <citation type="submission" date="2020-10" db="EMBL/GenBank/DDBJ databases">
        <title>Feather gene expression reveals the developmental basis of iridescence in African starlings.</title>
        <authorList>
            <person name="Rubenstein D.R."/>
        </authorList>
    </citation>
    <scope>NUCLEOTIDE SEQUENCE</scope>
    <source>
        <strain evidence="8">SS15</strain>
        <tissue evidence="8">Liver</tissue>
    </source>
</reference>
<dbReference type="EMBL" id="JADDUC020000032">
    <property type="protein sequence ID" value="KAI1230139.1"/>
    <property type="molecule type" value="Genomic_DNA"/>
</dbReference>
<accession>A0A835NEU6</accession>
<name>A0A835NEU6_9PASS</name>
<dbReference type="Gene3D" id="3.30.390.150">
    <property type="match status" value="1"/>
</dbReference>
<evidence type="ECO:0000256" key="3">
    <source>
        <dbReference type="ARBA" id="ARBA00022729"/>
    </source>
</evidence>
<dbReference type="EMBL" id="JADDUC010000383">
    <property type="protein sequence ID" value="KAG0113830.1"/>
    <property type="molecule type" value="Genomic_DNA"/>
</dbReference>
<keyword evidence="10" id="KW-1185">Reference proteome</keyword>
<evidence type="ECO:0000313" key="10">
    <source>
        <dbReference type="Proteomes" id="UP000618051"/>
    </source>
</evidence>
<dbReference type="Proteomes" id="UP000618051">
    <property type="component" value="Unassembled WGS sequence"/>
</dbReference>
<evidence type="ECO:0000256" key="4">
    <source>
        <dbReference type="ARBA" id="ARBA00023157"/>
    </source>
</evidence>
<feature type="non-terminal residue" evidence="8">
    <location>
        <position position="269"/>
    </location>
</feature>
<keyword evidence="4" id="KW-1015">Disulfide bond</keyword>
<dbReference type="Pfam" id="PF04089">
    <property type="entry name" value="BRICHOS"/>
    <property type="match status" value="1"/>
</dbReference>
<dbReference type="SMART" id="SM01039">
    <property type="entry name" value="BRICHOS"/>
    <property type="match status" value="1"/>
</dbReference>
<evidence type="ECO:0000313" key="9">
    <source>
        <dbReference type="EMBL" id="KAI1230139.1"/>
    </source>
</evidence>
<dbReference type="PROSITE" id="PS50869">
    <property type="entry name" value="BRICHOS"/>
    <property type="match status" value="1"/>
</dbReference>
<dbReference type="InterPro" id="IPR051772">
    <property type="entry name" value="Gastrokine"/>
</dbReference>
<dbReference type="PANTHER" id="PTHR16483">
    <property type="entry name" value="GASTROKINE 1"/>
    <property type="match status" value="1"/>
</dbReference>
<dbReference type="OrthoDB" id="5977941at2759"/>
<feature type="domain" description="BRICHOS" evidence="7">
    <location>
        <begin position="33"/>
        <end position="131"/>
    </location>
</feature>
<dbReference type="FunFam" id="3.30.390.150:FF:000004">
    <property type="entry name" value="Gastrokine 2"/>
    <property type="match status" value="1"/>
</dbReference>
<comment type="subcellular location">
    <subcellularLocation>
        <location evidence="1">Secreted</location>
    </subcellularLocation>
</comment>
<organism evidence="8">
    <name type="scientific">Lamprotornis superbus</name>
    <dbReference type="NCBI Taxonomy" id="245042"/>
    <lineage>
        <taxon>Eukaryota</taxon>
        <taxon>Metazoa</taxon>
        <taxon>Chordata</taxon>
        <taxon>Craniata</taxon>
        <taxon>Vertebrata</taxon>
        <taxon>Euteleostomi</taxon>
        <taxon>Archelosauria</taxon>
        <taxon>Archosauria</taxon>
        <taxon>Dinosauria</taxon>
        <taxon>Saurischia</taxon>
        <taxon>Theropoda</taxon>
        <taxon>Coelurosauria</taxon>
        <taxon>Aves</taxon>
        <taxon>Neognathae</taxon>
        <taxon>Neoaves</taxon>
        <taxon>Telluraves</taxon>
        <taxon>Australaves</taxon>
        <taxon>Passeriformes</taxon>
        <taxon>Sturnidae</taxon>
        <taxon>Lamprotornis</taxon>
    </lineage>
</organism>
<dbReference type="GO" id="GO:0005576">
    <property type="term" value="C:extracellular region"/>
    <property type="evidence" value="ECO:0007669"/>
    <property type="project" value="UniProtKB-SubCell"/>
</dbReference>
<evidence type="ECO:0000256" key="1">
    <source>
        <dbReference type="ARBA" id="ARBA00004613"/>
    </source>
</evidence>